<dbReference type="PROSITE" id="PS50887">
    <property type="entry name" value="GGDEF"/>
    <property type="match status" value="1"/>
</dbReference>
<dbReference type="Pfam" id="PF00563">
    <property type="entry name" value="EAL"/>
    <property type="match status" value="1"/>
</dbReference>
<dbReference type="SMART" id="SM00267">
    <property type="entry name" value="GGDEF"/>
    <property type="match status" value="1"/>
</dbReference>
<evidence type="ECO:0000256" key="9">
    <source>
        <dbReference type="ARBA" id="ARBA00022989"/>
    </source>
</evidence>
<dbReference type="SUPFAM" id="SSF103190">
    <property type="entry name" value="Sensory domain-like"/>
    <property type="match status" value="1"/>
</dbReference>
<dbReference type="CDD" id="cd01949">
    <property type="entry name" value="GGDEF"/>
    <property type="match status" value="1"/>
</dbReference>
<dbReference type="SUPFAM" id="SSF55785">
    <property type="entry name" value="PYP-like sensor domain (PAS domain)"/>
    <property type="match status" value="1"/>
</dbReference>
<organism evidence="16 17">
    <name type="scientific">Pseudoroseomonas ludipueritiae</name>
    <dbReference type="NCBI Taxonomy" id="198093"/>
    <lineage>
        <taxon>Bacteria</taxon>
        <taxon>Pseudomonadati</taxon>
        <taxon>Pseudomonadota</taxon>
        <taxon>Alphaproteobacteria</taxon>
        <taxon>Acetobacterales</taxon>
        <taxon>Acetobacteraceae</taxon>
        <taxon>Pseudoroseomonas</taxon>
    </lineage>
</organism>
<dbReference type="EMBL" id="JACTUZ010000030">
    <property type="protein sequence ID" value="MBC9177178.1"/>
    <property type="molecule type" value="Genomic_DNA"/>
</dbReference>
<dbReference type="PANTHER" id="PTHR44757">
    <property type="entry name" value="DIGUANYLATE CYCLASE DGCP"/>
    <property type="match status" value="1"/>
</dbReference>
<dbReference type="InterPro" id="IPR029151">
    <property type="entry name" value="Sensor-like_sf"/>
</dbReference>
<evidence type="ECO:0000256" key="2">
    <source>
        <dbReference type="ARBA" id="ARBA00022475"/>
    </source>
</evidence>
<keyword evidence="4" id="KW-0808">Transferase</keyword>
<dbReference type="PROSITE" id="PS50885">
    <property type="entry name" value="HAMP"/>
    <property type="match status" value="1"/>
</dbReference>
<dbReference type="InterPro" id="IPR052155">
    <property type="entry name" value="Biofilm_reg_signaling"/>
</dbReference>
<evidence type="ECO:0000313" key="17">
    <source>
        <dbReference type="Proteomes" id="UP000603940"/>
    </source>
</evidence>
<keyword evidence="2" id="KW-1003">Cell membrane</keyword>
<feature type="domain" description="HAMP" evidence="14">
    <location>
        <begin position="296"/>
        <end position="349"/>
    </location>
</feature>
<dbReference type="CDD" id="cd06225">
    <property type="entry name" value="HAMP"/>
    <property type="match status" value="1"/>
</dbReference>
<dbReference type="InterPro" id="IPR033479">
    <property type="entry name" value="dCache_1"/>
</dbReference>
<accession>A0ABR7R669</accession>
<evidence type="ECO:0000259" key="13">
    <source>
        <dbReference type="PROSITE" id="PS50883"/>
    </source>
</evidence>
<dbReference type="InterPro" id="IPR000160">
    <property type="entry name" value="GGDEF_dom"/>
</dbReference>
<keyword evidence="5 12" id="KW-0812">Transmembrane</keyword>
<evidence type="ECO:0000256" key="4">
    <source>
        <dbReference type="ARBA" id="ARBA00022679"/>
    </source>
</evidence>
<dbReference type="Gene3D" id="1.10.8.500">
    <property type="entry name" value="HAMP domain in histidine kinase"/>
    <property type="match status" value="1"/>
</dbReference>
<gene>
    <name evidence="16" type="ORF">IBL25_09545</name>
</gene>
<dbReference type="Pfam" id="PF00672">
    <property type="entry name" value="HAMP"/>
    <property type="match status" value="1"/>
</dbReference>
<evidence type="ECO:0000256" key="7">
    <source>
        <dbReference type="ARBA" id="ARBA00022777"/>
    </source>
</evidence>
<keyword evidence="10" id="KW-0902">Two-component regulatory system</keyword>
<keyword evidence="3" id="KW-0597">Phosphoprotein</keyword>
<dbReference type="Pfam" id="PF00990">
    <property type="entry name" value="GGDEF"/>
    <property type="match status" value="1"/>
</dbReference>
<evidence type="ECO:0000259" key="14">
    <source>
        <dbReference type="PROSITE" id="PS50885"/>
    </source>
</evidence>
<dbReference type="InterPro" id="IPR013656">
    <property type="entry name" value="PAS_4"/>
</dbReference>
<evidence type="ECO:0000256" key="6">
    <source>
        <dbReference type="ARBA" id="ARBA00022741"/>
    </source>
</evidence>
<dbReference type="PROSITE" id="PS50883">
    <property type="entry name" value="EAL"/>
    <property type="match status" value="1"/>
</dbReference>
<dbReference type="PANTHER" id="PTHR44757:SF2">
    <property type="entry name" value="BIOFILM ARCHITECTURE MAINTENANCE PROTEIN MBAA"/>
    <property type="match status" value="1"/>
</dbReference>
<name>A0ABR7R669_9PROT</name>
<dbReference type="CDD" id="cd12914">
    <property type="entry name" value="PDC1_DGC_like"/>
    <property type="match status" value="1"/>
</dbReference>
<keyword evidence="9 12" id="KW-1133">Transmembrane helix</keyword>
<dbReference type="SUPFAM" id="SSF55073">
    <property type="entry name" value="Nucleotide cyclase"/>
    <property type="match status" value="1"/>
</dbReference>
<evidence type="ECO:0000256" key="12">
    <source>
        <dbReference type="SAM" id="Phobius"/>
    </source>
</evidence>
<dbReference type="SUPFAM" id="SSF141868">
    <property type="entry name" value="EAL domain-like"/>
    <property type="match status" value="1"/>
</dbReference>
<keyword evidence="11 12" id="KW-0472">Membrane</keyword>
<dbReference type="InterPro" id="IPR003660">
    <property type="entry name" value="HAMP_dom"/>
</dbReference>
<reference evidence="16 17" key="1">
    <citation type="journal article" date="2009" name="Int. J. Syst. Evol. Microbiol.">
        <title>Transfer of Teichococcus ludipueritiae and Muricoccus roseus to the genus Roseomonas, as Roseomonas ludipueritiae comb. nov. and Roseomonas rosea comb. nov., respectively, and emended description of the genus Roseomonas.</title>
        <authorList>
            <person name="Sanchez-Porro C."/>
            <person name="Gallego V."/>
            <person name="Busse H.J."/>
            <person name="Kampfer P."/>
            <person name="Ventosa A."/>
        </authorList>
    </citation>
    <scope>NUCLEOTIDE SEQUENCE [LARGE SCALE GENOMIC DNA]</scope>
    <source>
        <strain evidence="16 17">DSM 14915</strain>
    </source>
</reference>
<evidence type="ECO:0000313" key="16">
    <source>
        <dbReference type="EMBL" id="MBC9177178.1"/>
    </source>
</evidence>
<evidence type="ECO:0000256" key="1">
    <source>
        <dbReference type="ARBA" id="ARBA00004651"/>
    </source>
</evidence>
<dbReference type="InterPro" id="IPR043128">
    <property type="entry name" value="Rev_trsase/Diguanyl_cyclase"/>
</dbReference>
<keyword evidence="17" id="KW-1185">Reference proteome</keyword>
<protein>
    <submittedName>
        <fullName evidence="16">EAL domain-containing protein</fullName>
    </submittedName>
</protein>
<dbReference type="InterPro" id="IPR035965">
    <property type="entry name" value="PAS-like_dom_sf"/>
</dbReference>
<dbReference type="Gene3D" id="3.20.20.450">
    <property type="entry name" value="EAL domain"/>
    <property type="match status" value="1"/>
</dbReference>
<comment type="subcellular location">
    <subcellularLocation>
        <location evidence="1">Cell membrane</location>
        <topology evidence="1">Multi-pass membrane protein</topology>
    </subcellularLocation>
</comment>
<evidence type="ECO:0000259" key="15">
    <source>
        <dbReference type="PROSITE" id="PS50887"/>
    </source>
</evidence>
<dbReference type="Pfam" id="PF02743">
    <property type="entry name" value="dCache_1"/>
    <property type="match status" value="1"/>
</dbReference>
<evidence type="ECO:0000256" key="5">
    <source>
        <dbReference type="ARBA" id="ARBA00022692"/>
    </source>
</evidence>
<dbReference type="InterPro" id="IPR035919">
    <property type="entry name" value="EAL_sf"/>
</dbReference>
<dbReference type="SMART" id="SM00304">
    <property type="entry name" value="HAMP"/>
    <property type="match status" value="1"/>
</dbReference>
<dbReference type="InterPro" id="IPR001633">
    <property type="entry name" value="EAL_dom"/>
</dbReference>
<dbReference type="InterPro" id="IPR029787">
    <property type="entry name" value="Nucleotide_cyclase"/>
</dbReference>
<dbReference type="NCBIfam" id="TIGR00254">
    <property type="entry name" value="GGDEF"/>
    <property type="match status" value="1"/>
</dbReference>
<dbReference type="Gene3D" id="3.30.450.20">
    <property type="entry name" value="PAS domain"/>
    <property type="match status" value="2"/>
</dbReference>
<evidence type="ECO:0000256" key="11">
    <source>
        <dbReference type="ARBA" id="ARBA00023136"/>
    </source>
</evidence>
<dbReference type="RefSeq" id="WP_187778320.1">
    <property type="nucleotide sequence ID" value="NZ_JACTUZ010000030.1"/>
</dbReference>
<keyword evidence="7" id="KW-0418">Kinase</keyword>
<comment type="caution">
    <text evidence="16">The sequence shown here is derived from an EMBL/GenBank/DDBJ whole genome shotgun (WGS) entry which is preliminary data.</text>
</comment>
<evidence type="ECO:0000256" key="3">
    <source>
        <dbReference type="ARBA" id="ARBA00022553"/>
    </source>
</evidence>
<feature type="transmembrane region" description="Helical" evidence="12">
    <location>
        <begin position="273"/>
        <end position="294"/>
    </location>
</feature>
<dbReference type="CDD" id="cd01948">
    <property type="entry name" value="EAL"/>
    <property type="match status" value="1"/>
</dbReference>
<proteinExistence type="predicted"/>
<dbReference type="Pfam" id="PF08448">
    <property type="entry name" value="PAS_4"/>
    <property type="match status" value="1"/>
</dbReference>
<dbReference type="SUPFAM" id="SSF158472">
    <property type="entry name" value="HAMP domain-like"/>
    <property type="match status" value="1"/>
</dbReference>
<feature type="domain" description="EAL" evidence="13">
    <location>
        <begin position="633"/>
        <end position="886"/>
    </location>
</feature>
<keyword evidence="6" id="KW-0547">Nucleotide-binding</keyword>
<sequence>MSLLVRLLLLVVLSLLPPTLLVAWRAAEDRREQQASIPEQALQMAQLAAAEQRRIADGASQMLTALSLIPVVQGRDEIRCNLALRRLREQVPLYSAIGVAGPDGIVWCSSGRAGTDVSDRHGFRQAIETQRFAIGGYVVGRLRGSRTLNFNQPMYDEDGGLLGVLIVGLDLDHLAQDLARRPLPPGATLTVADPEGYVLVDLPSSTQVGQRLPERLRGIVTSGQPSVADVEWINGRRQIVGYVPAAASAGPPFLVTMGLDYQQAYGDAARRDVHAAIIAATVLAAALLAAWWFAARFIRRPLARLAAVADRWRQGDLTARSGRIGQGSEIGQLGQAFDAMAEAVAERERRLSDMLESTTDSVLAMDRDWRVTFLNARARWRLKDYELIGRVVWDVFPDLVGGTVWAAYQKSMRERVSMQVTFAFSRLGGHFETHIFPSSDGGVTVFAREVTEQVHAQEELRHLAYHDLLTGLPNRAGFNEAVARAGAAGALALLLLDLDDFKHVNEAFGHSAGDEVLRQVATRLSGCLAGRGMLARLGGDEFALLLSEERDVAEAEAIVTEMLAALEAAPFTFGGRLFRMAASGGLVLAPAGEGATPETLLADADLALYRAKADGGGLFRIFSPADREVYEARRHLDEELEQAVTRQEFELHYQPQVRLADGALVGAEALLRWRHPTRGLLTPGFFLEALESSRHARGIGNWIVDEACRQAAEWRRAGLCLRMGANLFGEQLQGGDLPEVVMAALARWQLPPEALELELTENIALRRDEGMLAALHALRAQGIGIAFDDFGTGFASLVTLQNVPVTRLKIDRSFITRLAEGSHDAAIVEAILTLARNLGLDVIAEGVETEAQEAFLRSRGCPEGQGYRYGKALPPAELLAASQCLPGRGDAPAYPLTPRRRAGT</sequence>
<dbReference type="Gene3D" id="3.30.70.270">
    <property type="match status" value="1"/>
</dbReference>
<keyword evidence="8" id="KW-0067">ATP-binding</keyword>
<dbReference type="SMART" id="SM00052">
    <property type="entry name" value="EAL"/>
    <property type="match status" value="1"/>
</dbReference>
<evidence type="ECO:0000256" key="10">
    <source>
        <dbReference type="ARBA" id="ARBA00023012"/>
    </source>
</evidence>
<feature type="domain" description="GGDEF" evidence="15">
    <location>
        <begin position="489"/>
        <end position="624"/>
    </location>
</feature>
<evidence type="ECO:0000256" key="8">
    <source>
        <dbReference type="ARBA" id="ARBA00022840"/>
    </source>
</evidence>
<dbReference type="Proteomes" id="UP000603940">
    <property type="component" value="Unassembled WGS sequence"/>
</dbReference>